<keyword evidence="2" id="KW-1185">Reference proteome</keyword>
<dbReference type="EMBL" id="JANQDX010000017">
    <property type="protein sequence ID" value="KAL0908626.1"/>
    <property type="molecule type" value="Genomic_DNA"/>
</dbReference>
<evidence type="ECO:0000313" key="1">
    <source>
        <dbReference type="EMBL" id="KAL0908626.1"/>
    </source>
</evidence>
<reference evidence="1 2" key="1">
    <citation type="journal article" date="2024" name="Plant Biotechnol. J.">
        <title>Dendrobium thyrsiflorum genome and its molecular insights into genes involved in important horticultural traits.</title>
        <authorList>
            <person name="Chen B."/>
            <person name="Wang J.Y."/>
            <person name="Zheng P.J."/>
            <person name="Li K.L."/>
            <person name="Liang Y.M."/>
            <person name="Chen X.F."/>
            <person name="Zhang C."/>
            <person name="Zhao X."/>
            <person name="He X."/>
            <person name="Zhang G.Q."/>
            <person name="Liu Z.J."/>
            <person name="Xu Q."/>
        </authorList>
    </citation>
    <scope>NUCLEOTIDE SEQUENCE [LARGE SCALE GENOMIC DNA]</scope>
    <source>
        <strain evidence="1">GZMU011</strain>
    </source>
</reference>
<evidence type="ECO:0000313" key="2">
    <source>
        <dbReference type="Proteomes" id="UP001552299"/>
    </source>
</evidence>
<comment type="caution">
    <text evidence="1">The sequence shown here is derived from an EMBL/GenBank/DDBJ whole genome shotgun (WGS) entry which is preliminary data.</text>
</comment>
<dbReference type="Proteomes" id="UP001552299">
    <property type="component" value="Unassembled WGS sequence"/>
</dbReference>
<gene>
    <name evidence="1" type="ORF">M5K25_023130</name>
</gene>
<protein>
    <submittedName>
        <fullName evidence="1">Uncharacterized protein</fullName>
    </submittedName>
</protein>
<sequence>MARPDPGEASAGLGAGIHLTGNQEMGMYAEGYGRRVRNACSLRHLAENTGEMEVFIALFLAWNIARQLRRKREGKRKVGSRNRIRYRVKEGKADDGLMRNYLLDL</sequence>
<organism evidence="1 2">
    <name type="scientific">Dendrobium thyrsiflorum</name>
    <name type="common">Pinecone-like raceme dendrobium</name>
    <name type="synonym">Orchid</name>
    <dbReference type="NCBI Taxonomy" id="117978"/>
    <lineage>
        <taxon>Eukaryota</taxon>
        <taxon>Viridiplantae</taxon>
        <taxon>Streptophyta</taxon>
        <taxon>Embryophyta</taxon>
        <taxon>Tracheophyta</taxon>
        <taxon>Spermatophyta</taxon>
        <taxon>Magnoliopsida</taxon>
        <taxon>Liliopsida</taxon>
        <taxon>Asparagales</taxon>
        <taxon>Orchidaceae</taxon>
        <taxon>Epidendroideae</taxon>
        <taxon>Malaxideae</taxon>
        <taxon>Dendrobiinae</taxon>
        <taxon>Dendrobium</taxon>
    </lineage>
</organism>
<proteinExistence type="predicted"/>
<dbReference type="AlphaFoldDB" id="A0ABD0U7Y1"/>
<name>A0ABD0U7Y1_DENTH</name>
<accession>A0ABD0U7Y1</accession>